<dbReference type="SUPFAM" id="SSF52047">
    <property type="entry name" value="RNI-like"/>
    <property type="match status" value="1"/>
</dbReference>
<dbReference type="EMBL" id="JAWWNJ010000016">
    <property type="protein sequence ID" value="KAK7039340.1"/>
    <property type="molecule type" value="Genomic_DNA"/>
</dbReference>
<dbReference type="AlphaFoldDB" id="A0AAW0CJC1"/>
<evidence type="ECO:0000313" key="2">
    <source>
        <dbReference type="Proteomes" id="UP001362999"/>
    </source>
</evidence>
<dbReference type="Gene3D" id="3.80.10.10">
    <property type="entry name" value="Ribonuclease Inhibitor"/>
    <property type="match status" value="1"/>
</dbReference>
<evidence type="ECO:0000313" key="1">
    <source>
        <dbReference type="EMBL" id="KAK7039340.1"/>
    </source>
</evidence>
<comment type="caution">
    <text evidence="1">The sequence shown here is derived from an EMBL/GenBank/DDBJ whole genome shotgun (WGS) entry which is preliminary data.</text>
</comment>
<sequence>MSVKDVEARIGKVCADIEVQEEVLKQLYRKKSVAQRELNSLRDPISRLPLELSSQIFLQCLPDDPSKPAAHSVPLLLLNICSAWRDIALSMPDLWNTIYLDRPQIQTLELWGSRARGHALCIHIHITALDLDITAVLARYTKQIKHLSLYQQDVDLNSESLDGLVSLPSLESLDIGGIYSEDEDWVLIDCSAILTLLRLAPNVVEFTFDSHVSTFEGHEITSDRLTLPCLLHLSLRRIDSLEDRDVDQNNTILNHLTLPALQSLCLKISNITPTDLSSFLRHSSPPLQKLSLVFATCRDPSFLDMMECFRLVPTLVSLDLMIGYYIGSSFLSDFLSAILDSSQYFPNMETLKITDRCGDVSELCHSKFFTILSDRRSKLAYASLVLQSRRFLRYPPKPDPVVYAGLQELAASGMKIHLGTEDENWISVP</sequence>
<keyword evidence="2" id="KW-1185">Reference proteome</keyword>
<organism evidence="1 2">
    <name type="scientific">Favolaschia claudopus</name>
    <dbReference type="NCBI Taxonomy" id="2862362"/>
    <lineage>
        <taxon>Eukaryota</taxon>
        <taxon>Fungi</taxon>
        <taxon>Dikarya</taxon>
        <taxon>Basidiomycota</taxon>
        <taxon>Agaricomycotina</taxon>
        <taxon>Agaricomycetes</taxon>
        <taxon>Agaricomycetidae</taxon>
        <taxon>Agaricales</taxon>
        <taxon>Marasmiineae</taxon>
        <taxon>Mycenaceae</taxon>
        <taxon>Favolaschia</taxon>
    </lineage>
</organism>
<proteinExistence type="predicted"/>
<reference evidence="1 2" key="1">
    <citation type="journal article" date="2024" name="J Genomics">
        <title>Draft genome sequencing and assembly of Favolaschia claudopus CIRM-BRFM 2984 isolated from oak limbs.</title>
        <authorList>
            <person name="Navarro D."/>
            <person name="Drula E."/>
            <person name="Chaduli D."/>
            <person name="Cazenave R."/>
            <person name="Ahrendt S."/>
            <person name="Wang J."/>
            <person name="Lipzen A."/>
            <person name="Daum C."/>
            <person name="Barry K."/>
            <person name="Grigoriev I.V."/>
            <person name="Favel A."/>
            <person name="Rosso M.N."/>
            <person name="Martin F."/>
        </authorList>
    </citation>
    <scope>NUCLEOTIDE SEQUENCE [LARGE SCALE GENOMIC DNA]</scope>
    <source>
        <strain evidence="1 2">CIRM-BRFM 2984</strain>
    </source>
</reference>
<gene>
    <name evidence="1" type="ORF">R3P38DRAFT_2695130</name>
</gene>
<accession>A0AAW0CJC1</accession>
<name>A0AAW0CJC1_9AGAR</name>
<dbReference type="Proteomes" id="UP001362999">
    <property type="component" value="Unassembled WGS sequence"/>
</dbReference>
<protein>
    <submittedName>
        <fullName evidence="1">F-box domain-containing protein</fullName>
    </submittedName>
</protein>
<dbReference type="InterPro" id="IPR032675">
    <property type="entry name" value="LRR_dom_sf"/>
</dbReference>